<dbReference type="PROSITE" id="PS51257">
    <property type="entry name" value="PROKAR_LIPOPROTEIN"/>
    <property type="match status" value="1"/>
</dbReference>
<protein>
    <submittedName>
        <fullName evidence="1">Uncharacterized protein</fullName>
    </submittedName>
</protein>
<gene>
    <name evidence="1" type="ORF">E0H92_34630</name>
</gene>
<reference evidence="1 2" key="1">
    <citation type="submission" date="2019-02" db="EMBL/GenBank/DDBJ databases">
        <title>Kribbella capetownensis sp. nov. and Kribbella speibonae sp. nov., isolated from soil.</title>
        <authorList>
            <person name="Curtis S.M."/>
            <person name="Norton I."/>
            <person name="Everest G.J."/>
            <person name="Meyers P.R."/>
        </authorList>
    </citation>
    <scope>NUCLEOTIDE SEQUENCE [LARGE SCALE GENOMIC DNA]</scope>
    <source>
        <strain evidence="1 2">YM55</strain>
    </source>
</reference>
<dbReference type="Proteomes" id="UP000294225">
    <property type="component" value="Unassembled WGS sequence"/>
</dbReference>
<evidence type="ECO:0000313" key="1">
    <source>
        <dbReference type="EMBL" id="TCC31686.1"/>
    </source>
</evidence>
<evidence type="ECO:0000313" key="2">
    <source>
        <dbReference type="Proteomes" id="UP000294225"/>
    </source>
</evidence>
<dbReference type="RefSeq" id="WP_131499238.1">
    <property type="nucleotide sequence ID" value="NZ_SJKC01000006.1"/>
</dbReference>
<name>A0A4R0IK88_9ACTN</name>
<dbReference type="EMBL" id="SJKC01000006">
    <property type="protein sequence ID" value="TCC31686.1"/>
    <property type="molecule type" value="Genomic_DNA"/>
</dbReference>
<organism evidence="1 2">
    <name type="scientific">Kribbella speibonae</name>
    <dbReference type="NCBI Taxonomy" id="1572660"/>
    <lineage>
        <taxon>Bacteria</taxon>
        <taxon>Bacillati</taxon>
        <taxon>Actinomycetota</taxon>
        <taxon>Actinomycetes</taxon>
        <taxon>Propionibacteriales</taxon>
        <taxon>Kribbellaceae</taxon>
        <taxon>Kribbella</taxon>
    </lineage>
</organism>
<comment type="caution">
    <text evidence="1">The sequence shown here is derived from an EMBL/GenBank/DDBJ whole genome shotgun (WGS) entry which is preliminary data.</text>
</comment>
<dbReference type="AlphaFoldDB" id="A0A4R0IK88"/>
<proteinExistence type="predicted"/>
<accession>A0A4R0IK88</accession>
<sequence length="451" mass="48870">MQINRRAFGTLAGGVVLGVLTGCDKPDAAASLLEWMRRLDGVEKAELAGPADSRHILMTLAKQRSDEDVTALIAKIREEYAQREDEDLPRVELEIDTFRAEFYMSLPDRNEDVERVLWLRRDGRATASRYGSSGLLVTAPPAAVAGVAVGLDEVVPSKDGRRTHRVESSDRQVVVEWTDCPSLGFRLDRAATRHFADLQRRYPHLTGWTAAPDSGAGIYFSAADIGLDALLKALPTLAIARQFGDLKLGWGPARARYTDFAKAFTPQVRRLTADLMKIPDVIQIDLGADRPRSVTVRNGAGYVAAVASLRKGWGSYLPIDLIRGQSRFVGQLGNPVFTGSPFDTGPQYRVHVAVADVAGVTGIRVGPASANLTIAHDITDADLTAALKAMTELPATHQINLYVSPDPDMLASAVLGQVVSRTYVPPSPTPAEVPPSLITRVTKTCARVFQP</sequence>